<evidence type="ECO:0000256" key="1">
    <source>
        <dbReference type="SAM" id="MobiDB-lite"/>
    </source>
</evidence>
<organism evidence="3 4">
    <name type="scientific">Microbacterium terrae</name>
    <dbReference type="NCBI Taxonomy" id="69369"/>
    <lineage>
        <taxon>Bacteria</taxon>
        <taxon>Bacillati</taxon>
        <taxon>Actinomycetota</taxon>
        <taxon>Actinomycetes</taxon>
        <taxon>Micrococcales</taxon>
        <taxon>Microbacteriaceae</taxon>
        <taxon>Microbacterium</taxon>
    </lineage>
</organism>
<keyword evidence="4" id="KW-1185">Reference proteome</keyword>
<gene>
    <name evidence="3" type="ORF">RS81_02188</name>
</gene>
<evidence type="ECO:0000313" key="4">
    <source>
        <dbReference type="Proteomes" id="UP000033956"/>
    </source>
</evidence>
<evidence type="ECO:0000259" key="2">
    <source>
        <dbReference type="Pfam" id="PF05618"/>
    </source>
</evidence>
<dbReference type="EMBL" id="JYIZ01000052">
    <property type="protein sequence ID" value="KJL39094.1"/>
    <property type="molecule type" value="Genomic_DNA"/>
</dbReference>
<dbReference type="AlphaFoldDB" id="A0A0M2H564"/>
<dbReference type="InterPro" id="IPR008503">
    <property type="entry name" value="Asp_endopeptidase"/>
</dbReference>
<dbReference type="Proteomes" id="UP000033956">
    <property type="component" value="Unassembled WGS sequence"/>
</dbReference>
<proteinExistence type="predicted"/>
<dbReference type="SUPFAM" id="SSF50630">
    <property type="entry name" value="Acid proteases"/>
    <property type="match status" value="1"/>
</dbReference>
<dbReference type="Gene3D" id="2.40.70.10">
    <property type="entry name" value="Acid Proteases"/>
    <property type="match status" value="1"/>
</dbReference>
<dbReference type="PANTHER" id="PTHR38037:SF1">
    <property type="entry name" value="ATP-DEPENDENT ZINC PROTEASE DOMAIN-CONTAINING PROTEIN-RELATED"/>
    <property type="match status" value="1"/>
</dbReference>
<dbReference type="PANTHER" id="PTHR38037">
    <property type="entry name" value="ZN_PROTEASE DOMAIN-CONTAINING PROTEIN"/>
    <property type="match status" value="1"/>
</dbReference>
<name>A0A0M2H564_9MICO</name>
<comment type="caution">
    <text evidence="3">The sequence shown here is derived from an EMBL/GenBank/DDBJ whole genome shotgun (WGS) entry which is preliminary data.</text>
</comment>
<dbReference type="InterPro" id="IPR021109">
    <property type="entry name" value="Peptidase_aspartic_dom_sf"/>
</dbReference>
<protein>
    <recommendedName>
        <fullName evidence="2">Retropepsin-like aspartic endopeptidase domain-containing protein</fullName>
    </recommendedName>
</protein>
<feature type="domain" description="Retropepsin-like aspartic endopeptidase" evidence="2">
    <location>
        <begin position="12"/>
        <end position="145"/>
    </location>
</feature>
<feature type="region of interest" description="Disordered" evidence="1">
    <location>
        <begin position="147"/>
        <end position="173"/>
    </location>
</feature>
<dbReference type="PATRIC" id="fig|92835.4.peg.2221"/>
<sequence length="173" mass="19508">MGVKQPVHSNTIAGWREWVSLPQSDVPWLKAKLDTGARTSALHAFDIEEFDRDGDAWVRFGIHPWQRSADDTVIVEMPVHDRRLIRSSSGHTQQRYVVLMAVKMLGREFTAEVTLTNRDQMGFRMLIGRQALRHGFVVDSGRSFLGGRAPKEVRRRNRGRPAEGADTDDASAA</sequence>
<dbReference type="Pfam" id="PF05618">
    <property type="entry name" value="Zn_protease"/>
    <property type="match status" value="1"/>
</dbReference>
<reference evidence="3 4" key="1">
    <citation type="submission" date="2015-02" db="EMBL/GenBank/DDBJ databases">
        <title>Draft genome sequences of ten Microbacterium spp. with emphasis on heavy metal contaminated environments.</title>
        <authorList>
            <person name="Corretto E."/>
        </authorList>
    </citation>
    <scope>NUCLEOTIDE SEQUENCE [LARGE SCALE GENOMIC DNA]</scope>
    <source>
        <strain evidence="3 4">DSM 12510</strain>
    </source>
</reference>
<evidence type="ECO:0000313" key="3">
    <source>
        <dbReference type="EMBL" id="KJL39094.1"/>
    </source>
</evidence>
<accession>A0A0M2H564</accession>